<evidence type="ECO:0000256" key="1">
    <source>
        <dbReference type="ARBA" id="ARBA00000085"/>
    </source>
</evidence>
<dbReference type="CDD" id="cd00075">
    <property type="entry name" value="HATPase"/>
    <property type="match status" value="1"/>
</dbReference>
<name>A0A975C1F6_9CAUL</name>
<dbReference type="InterPro" id="IPR005467">
    <property type="entry name" value="His_kinase_dom"/>
</dbReference>
<dbReference type="KEGG" id="bgoe:IFJ75_03930"/>
<sequence length="101" mass="10443">MLIENARVHATPGALTIGVRQEGDRAVLQVMDAGPGLPPGFEGRAFNPFQRHGRAASGTGLGLAVVRAIAEAHGGRALHRTRPRGGSIFEIDIPIVSGAGD</sequence>
<reference evidence="9" key="1">
    <citation type="submission" date="2020-09" db="EMBL/GenBank/DDBJ databases">
        <title>Brevundimonas sp. LVF2 isolated from a puddle in Goettingen, Germany.</title>
        <authorList>
            <person name="Friedrich I."/>
            <person name="Klassen A."/>
            <person name="Hannes N."/>
            <person name="Schneider D."/>
            <person name="Hertel R."/>
            <person name="Daniel R."/>
        </authorList>
    </citation>
    <scope>NUCLEOTIDE SEQUENCE</scope>
    <source>
        <strain evidence="9">LVF2</strain>
    </source>
</reference>
<keyword evidence="6" id="KW-0067">ATP-binding</keyword>
<evidence type="ECO:0000259" key="8">
    <source>
        <dbReference type="PROSITE" id="PS50109"/>
    </source>
</evidence>
<comment type="catalytic activity">
    <reaction evidence="1">
        <text>ATP + protein L-histidine = ADP + protein N-phospho-L-histidine.</text>
        <dbReference type="EC" id="2.7.13.3"/>
    </reaction>
</comment>
<feature type="domain" description="Histidine kinase" evidence="8">
    <location>
        <begin position="1"/>
        <end position="97"/>
    </location>
</feature>
<gene>
    <name evidence="9" type="ORF">IFJ75_03930</name>
</gene>
<dbReference type="PROSITE" id="PS50109">
    <property type="entry name" value="HIS_KIN"/>
    <property type="match status" value="1"/>
</dbReference>
<dbReference type="Pfam" id="PF02518">
    <property type="entry name" value="HATPase_c"/>
    <property type="match status" value="1"/>
</dbReference>
<evidence type="ECO:0000256" key="5">
    <source>
        <dbReference type="ARBA" id="ARBA00022777"/>
    </source>
</evidence>
<dbReference type="InterPro" id="IPR050351">
    <property type="entry name" value="BphY/WalK/GraS-like"/>
</dbReference>
<proteinExistence type="predicted"/>
<organism evidence="9 10">
    <name type="scientific">Brevundimonas goettingensis</name>
    <dbReference type="NCBI Taxonomy" id="2774190"/>
    <lineage>
        <taxon>Bacteria</taxon>
        <taxon>Pseudomonadati</taxon>
        <taxon>Pseudomonadota</taxon>
        <taxon>Alphaproteobacteria</taxon>
        <taxon>Caulobacterales</taxon>
        <taxon>Caulobacteraceae</taxon>
        <taxon>Brevundimonas</taxon>
    </lineage>
</organism>
<dbReference type="PANTHER" id="PTHR42878">
    <property type="entry name" value="TWO-COMPONENT HISTIDINE KINASE"/>
    <property type="match status" value="1"/>
</dbReference>
<evidence type="ECO:0000313" key="9">
    <source>
        <dbReference type="EMBL" id="QTC92071.1"/>
    </source>
</evidence>
<dbReference type="InterPro" id="IPR003594">
    <property type="entry name" value="HATPase_dom"/>
</dbReference>
<dbReference type="GO" id="GO:0007234">
    <property type="term" value="P:osmosensory signaling via phosphorelay pathway"/>
    <property type="evidence" value="ECO:0007669"/>
    <property type="project" value="TreeGrafter"/>
</dbReference>
<dbReference type="GO" id="GO:0000156">
    <property type="term" value="F:phosphorelay response regulator activity"/>
    <property type="evidence" value="ECO:0007669"/>
    <property type="project" value="TreeGrafter"/>
</dbReference>
<evidence type="ECO:0000256" key="3">
    <source>
        <dbReference type="ARBA" id="ARBA00022679"/>
    </source>
</evidence>
<protein>
    <recommendedName>
        <fullName evidence="2">histidine kinase</fullName>
        <ecNumber evidence="2">2.7.13.3</ecNumber>
    </recommendedName>
</protein>
<evidence type="ECO:0000313" key="10">
    <source>
        <dbReference type="Proteomes" id="UP000663918"/>
    </source>
</evidence>
<dbReference type="SUPFAM" id="SSF55874">
    <property type="entry name" value="ATPase domain of HSP90 chaperone/DNA topoisomerase II/histidine kinase"/>
    <property type="match status" value="1"/>
</dbReference>
<keyword evidence="3" id="KW-0808">Transferase</keyword>
<evidence type="ECO:0000256" key="2">
    <source>
        <dbReference type="ARBA" id="ARBA00012438"/>
    </source>
</evidence>
<dbReference type="PRINTS" id="PR00344">
    <property type="entry name" value="BCTRLSENSOR"/>
</dbReference>
<dbReference type="EC" id="2.7.13.3" evidence="2"/>
<evidence type="ECO:0000256" key="4">
    <source>
        <dbReference type="ARBA" id="ARBA00022741"/>
    </source>
</evidence>
<dbReference type="GO" id="GO:0005524">
    <property type="term" value="F:ATP binding"/>
    <property type="evidence" value="ECO:0007669"/>
    <property type="project" value="UniProtKB-KW"/>
</dbReference>
<dbReference type="InterPro" id="IPR004358">
    <property type="entry name" value="Sig_transdc_His_kin-like_C"/>
</dbReference>
<dbReference type="AlphaFoldDB" id="A0A975C1F6"/>
<keyword evidence="7" id="KW-0902">Two-component regulatory system</keyword>
<accession>A0A975C1F6</accession>
<dbReference type="InterPro" id="IPR036890">
    <property type="entry name" value="HATPase_C_sf"/>
</dbReference>
<dbReference type="PANTHER" id="PTHR42878:SF7">
    <property type="entry name" value="SENSOR HISTIDINE KINASE GLRK"/>
    <property type="match status" value="1"/>
</dbReference>
<keyword evidence="10" id="KW-1185">Reference proteome</keyword>
<dbReference type="Gene3D" id="3.30.565.10">
    <property type="entry name" value="Histidine kinase-like ATPase, C-terminal domain"/>
    <property type="match status" value="1"/>
</dbReference>
<evidence type="ECO:0000256" key="7">
    <source>
        <dbReference type="ARBA" id="ARBA00023012"/>
    </source>
</evidence>
<dbReference type="GO" id="GO:0004673">
    <property type="term" value="F:protein histidine kinase activity"/>
    <property type="evidence" value="ECO:0007669"/>
    <property type="project" value="UniProtKB-EC"/>
</dbReference>
<dbReference type="Proteomes" id="UP000663918">
    <property type="component" value="Chromosome"/>
</dbReference>
<dbReference type="GO" id="GO:0030295">
    <property type="term" value="F:protein kinase activator activity"/>
    <property type="evidence" value="ECO:0007669"/>
    <property type="project" value="TreeGrafter"/>
</dbReference>
<dbReference type="SMART" id="SM00387">
    <property type="entry name" value="HATPase_c"/>
    <property type="match status" value="1"/>
</dbReference>
<keyword evidence="4" id="KW-0547">Nucleotide-binding</keyword>
<dbReference type="EMBL" id="CP062222">
    <property type="protein sequence ID" value="QTC92071.1"/>
    <property type="molecule type" value="Genomic_DNA"/>
</dbReference>
<keyword evidence="5 9" id="KW-0418">Kinase</keyword>
<evidence type="ECO:0000256" key="6">
    <source>
        <dbReference type="ARBA" id="ARBA00022840"/>
    </source>
</evidence>